<dbReference type="PANTHER" id="PTHR39339">
    <property type="entry name" value="SLR1444 PROTEIN"/>
    <property type="match status" value="1"/>
</dbReference>
<dbReference type="PROSITE" id="PS51707">
    <property type="entry name" value="CYTH"/>
    <property type="match status" value="1"/>
</dbReference>
<dbReference type="EMBL" id="JALPTH010000004">
    <property type="protein sequence ID" value="MCK8676844.1"/>
    <property type="molecule type" value="Genomic_DNA"/>
</dbReference>
<evidence type="ECO:0000313" key="5">
    <source>
        <dbReference type="Proteomes" id="UP001522868"/>
    </source>
</evidence>
<comment type="caution">
    <text evidence="4">The sequence shown here is derived from an EMBL/GenBank/DDBJ whole genome shotgun (WGS) entry which is preliminary data.</text>
</comment>
<dbReference type="Gene3D" id="1.40.20.10">
    <property type="entry name" value="CHAD domain"/>
    <property type="match status" value="1"/>
</dbReference>
<dbReference type="Proteomes" id="UP001522868">
    <property type="component" value="Unassembled WGS sequence"/>
</dbReference>
<dbReference type="InterPro" id="IPR038186">
    <property type="entry name" value="CHAD_dom_sf"/>
</dbReference>
<dbReference type="SMART" id="SM00880">
    <property type="entry name" value="CHAD"/>
    <property type="match status" value="1"/>
</dbReference>
<accession>A0ABT0I6A4</accession>
<protein>
    <submittedName>
        <fullName evidence="4">CYTH and CHAD domain-containing protein</fullName>
    </submittedName>
</protein>
<organism evidence="4 5">
    <name type="scientific">Streptomyces lichenis</name>
    <dbReference type="NCBI Taxonomy" id="2306967"/>
    <lineage>
        <taxon>Bacteria</taxon>
        <taxon>Bacillati</taxon>
        <taxon>Actinomycetota</taxon>
        <taxon>Actinomycetes</taxon>
        <taxon>Kitasatosporales</taxon>
        <taxon>Streptomycetaceae</taxon>
        <taxon>Streptomyces</taxon>
    </lineage>
</organism>
<feature type="region of interest" description="Disordered" evidence="1">
    <location>
        <begin position="1"/>
        <end position="23"/>
    </location>
</feature>
<feature type="domain" description="CYTH" evidence="2">
    <location>
        <begin position="5"/>
        <end position="202"/>
    </location>
</feature>
<dbReference type="Pfam" id="PF01928">
    <property type="entry name" value="CYTH"/>
    <property type="match status" value="1"/>
</dbReference>
<feature type="compositionally biased region" description="Basic and acidic residues" evidence="1">
    <location>
        <begin position="1"/>
        <end position="13"/>
    </location>
</feature>
<sequence>MADTRREIERKYEATPGTRLPDLTGTAGISSVADQGTVELDAVYHDTADLRLAAAGITLRRRTGGADAGWHLKLPVAPGVRDELHAPLTDTVPDDLAALVRARTRDAALAPLVRLRSRREIRHLLAADGTPLAELSTDTVRAQRLGGGKVSAVKWTEIEVELADGTDPALLDAVTKRLRKAGVTVSDAPSKLARALAETGRRVPDRTPPTGSTAGDRVLAYLHEQAEALTTYDAAVRRDLPDSVHKMRVATRRMRSAFKTYKKVLDPAATGPLAEELKWLAGELGTDRDHEVLTERLTAHLDAVPTTLLLGPVRARLTAWAAAGRTASHQHTLATLDSERYARLLDALHALLADPPFRKAARKDAEPVLAKAVIKDFDRLARRTGTALATPAGHDRDLALHEARKAAKRARYAAEAARPALGKPAKKLAKAVKGVQKLLGEHQDGVVAREQLRQLAIKAHAAGETAFTWGLLYGREEGEAERVERDLPEVWAATAEQGRTSRLRDL</sequence>
<reference evidence="4 5" key="1">
    <citation type="submission" date="2022-04" db="EMBL/GenBank/DDBJ databases">
        <title>Streptomyces sp. nov. LCR6-01 isolated from Lichen of Dirinaria sp.</title>
        <authorList>
            <person name="Kanchanasin P."/>
            <person name="Tanasupawat S."/>
            <person name="Phongsopitanun W."/>
        </authorList>
    </citation>
    <scope>NUCLEOTIDE SEQUENCE [LARGE SCALE GENOMIC DNA]</scope>
    <source>
        <strain evidence="4 5">LCR6-01</strain>
    </source>
</reference>
<dbReference type="InterPro" id="IPR033469">
    <property type="entry name" value="CYTH-like_dom_sf"/>
</dbReference>
<evidence type="ECO:0000259" key="3">
    <source>
        <dbReference type="PROSITE" id="PS51708"/>
    </source>
</evidence>
<dbReference type="Gene3D" id="2.40.320.10">
    <property type="entry name" value="Hypothetical Protein Pfu-838710-001"/>
    <property type="match status" value="1"/>
</dbReference>
<evidence type="ECO:0000259" key="2">
    <source>
        <dbReference type="PROSITE" id="PS51707"/>
    </source>
</evidence>
<dbReference type="CDD" id="cd07374">
    <property type="entry name" value="CYTH-like_Pase"/>
    <property type="match status" value="1"/>
</dbReference>
<dbReference type="Pfam" id="PF05235">
    <property type="entry name" value="CHAD"/>
    <property type="match status" value="1"/>
</dbReference>
<proteinExistence type="predicted"/>
<dbReference type="InterPro" id="IPR007899">
    <property type="entry name" value="CHAD_dom"/>
</dbReference>
<keyword evidence="5" id="KW-1185">Reference proteome</keyword>
<gene>
    <name evidence="4" type="ORF">M1O15_05425</name>
</gene>
<dbReference type="PROSITE" id="PS51708">
    <property type="entry name" value="CHAD"/>
    <property type="match status" value="1"/>
</dbReference>
<dbReference type="RefSeq" id="WP_248632067.1">
    <property type="nucleotide sequence ID" value="NZ_JALPTH010000004.1"/>
</dbReference>
<feature type="domain" description="CHAD" evidence="3">
    <location>
        <begin position="211"/>
        <end position="496"/>
    </location>
</feature>
<evidence type="ECO:0000313" key="4">
    <source>
        <dbReference type="EMBL" id="MCK8676844.1"/>
    </source>
</evidence>
<evidence type="ECO:0000256" key="1">
    <source>
        <dbReference type="SAM" id="MobiDB-lite"/>
    </source>
</evidence>
<dbReference type="SUPFAM" id="SSF55154">
    <property type="entry name" value="CYTH-like phosphatases"/>
    <property type="match status" value="1"/>
</dbReference>
<dbReference type="SMART" id="SM01118">
    <property type="entry name" value="CYTH"/>
    <property type="match status" value="1"/>
</dbReference>
<dbReference type="PANTHER" id="PTHR39339:SF1">
    <property type="entry name" value="CHAD DOMAIN-CONTAINING PROTEIN"/>
    <property type="match status" value="1"/>
</dbReference>
<dbReference type="InterPro" id="IPR023577">
    <property type="entry name" value="CYTH_domain"/>
</dbReference>
<name>A0ABT0I6A4_9ACTN</name>